<dbReference type="Proteomes" id="UP000029108">
    <property type="component" value="Unassembled WGS sequence"/>
</dbReference>
<proteinExistence type="predicted"/>
<evidence type="ECO:0008006" key="4">
    <source>
        <dbReference type="Google" id="ProtNLM"/>
    </source>
</evidence>
<gene>
    <name evidence="2" type="ORF">BBIA_2144</name>
</gene>
<evidence type="ECO:0000256" key="1">
    <source>
        <dbReference type="SAM" id="MobiDB-lite"/>
    </source>
</evidence>
<evidence type="ECO:0000313" key="3">
    <source>
        <dbReference type="Proteomes" id="UP000029108"/>
    </source>
</evidence>
<dbReference type="OrthoDB" id="5147813at2"/>
<feature type="region of interest" description="Disordered" evidence="1">
    <location>
        <begin position="84"/>
        <end position="108"/>
    </location>
</feature>
<keyword evidence="3" id="KW-1185">Reference proteome</keyword>
<evidence type="ECO:0000313" key="2">
    <source>
        <dbReference type="EMBL" id="KFI50011.1"/>
    </source>
</evidence>
<reference evidence="2 3" key="1">
    <citation type="submission" date="2014-03" db="EMBL/GenBank/DDBJ databases">
        <title>Genomics of Bifidobacteria.</title>
        <authorList>
            <person name="Ventura M."/>
            <person name="Milani C."/>
            <person name="Lugli G.A."/>
        </authorList>
    </citation>
    <scope>NUCLEOTIDE SEQUENCE [LARGE SCALE GENOMIC DNA]</scope>
    <source>
        <strain evidence="2 3">DSM 23969</strain>
    </source>
</reference>
<name>A0A086ZU11_9BIFI</name>
<organism evidence="2 3">
    <name type="scientific">Bifidobacterium biavatii DSM 23969</name>
    <dbReference type="NCBI Taxonomy" id="1437608"/>
    <lineage>
        <taxon>Bacteria</taxon>
        <taxon>Bacillati</taxon>
        <taxon>Actinomycetota</taxon>
        <taxon>Actinomycetes</taxon>
        <taxon>Bifidobacteriales</taxon>
        <taxon>Bifidobacteriaceae</taxon>
        <taxon>Bifidobacterium</taxon>
    </lineage>
</organism>
<dbReference type="eggNOG" id="ENOG5032HED">
    <property type="taxonomic scope" value="Bacteria"/>
</dbReference>
<dbReference type="RefSeq" id="WP_033496264.1">
    <property type="nucleotide sequence ID" value="NZ_JDUU01000037.1"/>
</dbReference>
<dbReference type="EMBL" id="JGYN01000018">
    <property type="protein sequence ID" value="KFI50011.1"/>
    <property type="molecule type" value="Genomic_DNA"/>
</dbReference>
<feature type="compositionally biased region" description="Basic and acidic residues" evidence="1">
    <location>
        <begin position="87"/>
        <end position="97"/>
    </location>
</feature>
<dbReference type="STRING" id="1437608.GCA_000771645_01885"/>
<sequence length="123" mass="13756">MLAKDQGALTADFQRYYGLDLDRLGHELTIHRAAALAANLPQEARVWAKLDPRLAWTDAQYLLADIRDSLDFLAWAKTKAASKTGARWKDRTPRPGDHMPSATPKAPSMDVDELEAFLALPRQ</sequence>
<dbReference type="AlphaFoldDB" id="A0A086ZU11"/>
<accession>A0A086ZU11</accession>
<protein>
    <recommendedName>
        <fullName evidence="4">Tail assembly chaperone</fullName>
    </recommendedName>
</protein>
<comment type="caution">
    <text evidence="2">The sequence shown here is derived from an EMBL/GenBank/DDBJ whole genome shotgun (WGS) entry which is preliminary data.</text>
</comment>